<evidence type="ECO:0000259" key="1">
    <source>
        <dbReference type="Pfam" id="PF18962"/>
    </source>
</evidence>
<organism evidence="2 3">
    <name type="scientific">Mucilaginibacter ginsenosidivorans</name>
    <dbReference type="NCBI Taxonomy" id="398053"/>
    <lineage>
        <taxon>Bacteria</taxon>
        <taxon>Pseudomonadati</taxon>
        <taxon>Bacteroidota</taxon>
        <taxon>Sphingobacteriia</taxon>
        <taxon>Sphingobacteriales</taxon>
        <taxon>Sphingobacteriaceae</taxon>
        <taxon>Mucilaginibacter</taxon>
    </lineage>
</organism>
<name>A0A5B8V239_9SPHI</name>
<dbReference type="InterPro" id="IPR026444">
    <property type="entry name" value="Secre_tail"/>
</dbReference>
<dbReference type="Pfam" id="PF18962">
    <property type="entry name" value="Por_Secre_tail"/>
    <property type="match status" value="1"/>
</dbReference>
<accession>A0A5B8V239</accession>
<evidence type="ECO:0000313" key="3">
    <source>
        <dbReference type="Proteomes" id="UP000321479"/>
    </source>
</evidence>
<proteinExistence type="predicted"/>
<dbReference type="KEGG" id="mgin:FRZ54_23880"/>
<dbReference type="AlphaFoldDB" id="A0A5B8V239"/>
<dbReference type="RefSeq" id="WP_147034305.1">
    <property type="nucleotide sequence ID" value="NZ_CP042436.1"/>
</dbReference>
<sequence>MIAVKGFAATYDWVGTTATSGIYNWNNKLNWQVAGVAATTTPGAADIVQIAVNAYTNPPTITDVQSCASIIFGTYDNFTLTVNGTLTVSGSITQNNDPNFYQTTILAGTGTITCGSFTIGDLTTPGSWTGVVNNVSVQVNQMNVTGNITLRATGNSSGNGIVYPYFSLDANNLKLTGQIVTVSYNNPLSGGTGDPGFPGLGLFQMDTGTSPTTLELLNINPVSTPITTGFTVDFTNNGTGTGTVLYDATSGSQAIYTTGTTGLGINNYNYDCLTFGGASTKVVANSTLTVGGNWTSGGTGSVNLNTNNPAITVTGNWVNSVNVTQGSGNITVTGILQNNGNTITLGSGTLTVTNTLQINTGTVAAGSGTVTVSGVYQNNSGTLTCGSGSMIFKGTYQNSGTFTAGAGTVYFSGASQSLTDNSATGTVFKNVTFNCTGTATMGSGTGNFSVASNGVLTLVSPAKLVAGSAVAAYLTLKSDATGSATVAALTGTSTITGFVNVQRYVTGGSTTYRGYRLLSSPVYVSTVSGNNVYSLNYLKNSCYLTGSGGTSGSFDKTGNPTLYLYRENLAPGNNSFTAGNFRGIANLASSPGYSLDNEIGTFNIPVGNGYLFFFRGNRSTSLASKTTSPYPTPENTTLTATGTLAQGQVVVHEWYTPASATIGYTTATANSTVRGFNLVGNPYASSINWDLFNTTTTTSGIYGTSVGTTMYVLDPVSHNFGAYTKGSGGIGTHNASNVIPSGQGFFVVATAATGKLIFNESAKVSTQVTGLNLLMGKPVNEYATLQYLHLVMIKDSVNTDDIIIHLKDGAVTTYDAENEALYRSGQGVVSLSSMSSDNYALAINVQPLPKKTLTIALSASASSSGYYHFNLKNIVGIPRLYNISLVDNLTKDSVDLRETSTYDFAIDKADSNSFGPNRFKLVISQNKGFAYHLVKFTATKNSDETGRQVNLSWEAKNEENYTRFTVERSTDNGNNFDAIGWKTSNGHGVYTAFDKYPQFGRNIYRLRTEDVNGDVSYSALVPIEYSSISNNLSNSNINVYPNPAKGTINLTITQQGGAINKANYNVKISNSTGLMVRNINLSQTNWQGSVNDLTTGTYVIQVWNTKDQTLIGQTKFVKL</sequence>
<dbReference type="OrthoDB" id="101122at2"/>
<dbReference type="EMBL" id="CP042436">
    <property type="protein sequence ID" value="QEC65480.1"/>
    <property type="molecule type" value="Genomic_DNA"/>
</dbReference>
<reference evidence="2 3" key="1">
    <citation type="journal article" date="2017" name="Curr. Microbiol.">
        <title>Mucilaginibacter ginsenosidivorans sp. nov., Isolated from Soil of Ginseng Field.</title>
        <authorList>
            <person name="Kim M.M."/>
            <person name="Siddiqi M.Z."/>
            <person name="Im W.T."/>
        </authorList>
    </citation>
    <scope>NUCLEOTIDE SEQUENCE [LARGE SCALE GENOMIC DNA]</scope>
    <source>
        <strain evidence="2 3">Gsoil 3017</strain>
    </source>
</reference>
<evidence type="ECO:0000313" key="2">
    <source>
        <dbReference type="EMBL" id="QEC65480.1"/>
    </source>
</evidence>
<dbReference type="Proteomes" id="UP000321479">
    <property type="component" value="Chromosome"/>
</dbReference>
<gene>
    <name evidence="2" type="ORF">FRZ54_23880</name>
</gene>
<keyword evidence="3" id="KW-1185">Reference proteome</keyword>
<feature type="domain" description="Secretion system C-terminal sorting" evidence="1">
    <location>
        <begin position="1039"/>
        <end position="1109"/>
    </location>
</feature>
<protein>
    <recommendedName>
        <fullName evidence="1">Secretion system C-terminal sorting domain-containing protein</fullName>
    </recommendedName>
</protein>